<accession>A0A7C2AUH4</accession>
<sequence length="135" mass="14633">MRSLIFGLAGMVLLAIAGYMAYWRYEFLPQAQHAPGVVTKLNAGGSHPEIEFTSADNQVISYPQGGMISGYEVGQPVQVLYLAEDPEMTAVIEDRGALWGTPVMLGIMGLAFIWGCRSEFSSGRKQPAVPPLKGR</sequence>
<evidence type="ECO:0000256" key="1">
    <source>
        <dbReference type="SAM" id="Phobius"/>
    </source>
</evidence>
<reference evidence="2" key="1">
    <citation type="journal article" date="2020" name="mSystems">
        <title>Genome- and Community-Level Interaction Insights into Carbon Utilization and Element Cycling Functions of Hydrothermarchaeota in Hydrothermal Sediment.</title>
        <authorList>
            <person name="Zhou Z."/>
            <person name="Liu Y."/>
            <person name="Xu W."/>
            <person name="Pan J."/>
            <person name="Luo Z.H."/>
            <person name="Li M."/>
        </authorList>
    </citation>
    <scope>NUCLEOTIDE SEQUENCE [LARGE SCALE GENOMIC DNA]</scope>
    <source>
        <strain evidence="2">SpSt-200</strain>
    </source>
</reference>
<feature type="transmembrane region" description="Helical" evidence="1">
    <location>
        <begin position="96"/>
        <end position="116"/>
    </location>
</feature>
<keyword evidence="1" id="KW-0812">Transmembrane</keyword>
<comment type="caution">
    <text evidence="2">The sequence shown here is derived from an EMBL/GenBank/DDBJ whole genome shotgun (WGS) entry which is preliminary data.</text>
</comment>
<proteinExistence type="predicted"/>
<keyword evidence="1" id="KW-1133">Transmembrane helix</keyword>
<evidence type="ECO:0000313" key="2">
    <source>
        <dbReference type="EMBL" id="HEF26786.1"/>
    </source>
</evidence>
<organism evidence="2">
    <name type="scientific">Pseudomonas graminis</name>
    <dbReference type="NCBI Taxonomy" id="158627"/>
    <lineage>
        <taxon>Bacteria</taxon>
        <taxon>Pseudomonadati</taxon>
        <taxon>Pseudomonadota</taxon>
        <taxon>Gammaproteobacteria</taxon>
        <taxon>Pseudomonadales</taxon>
        <taxon>Pseudomonadaceae</taxon>
        <taxon>Pseudomonas</taxon>
    </lineage>
</organism>
<name>A0A7C2AUH4_9PSED</name>
<dbReference type="EMBL" id="DSIN01000023">
    <property type="protein sequence ID" value="HEF26786.1"/>
    <property type="molecule type" value="Genomic_DNA"/>
</dbReference>
<protein>
    <submittedName>
        <fullName evidence="2">DUF3592 domain-containing protein</fullName>
    </submittedName>
</protein>
<dbReference type="AlphaFoldDB" id="A0A7C2AUH4"/>
<gene>
    <name evidence="2" type="ORF">ENP23_13545</name>
</gene>
<keyword evidence="1" id="KW-0472">Membrane</keyword>